<sequence length="387" mass="43014">MARSSFASVLHSLPSQPSRLSVIAFLSFVGFILLLIILRSSSSHLGPSLLHSSSSVDALSPARQKSLQSIQNATLGFEKILAINLPERTDHRDGLILAAAVSNLHIELVDGIRGNTVLDKVLPPDHPEHLDPARVGSWRAHMNAISRVVENNWTSALILEDDVDWDVRLRSLLTDFALASDTVLSRRDSVPLKFRELSFASTPIYSPYGDGWDVLWLGHCGMEISDRSSTVIIENDETVPEVQFLHSWNRDEVSPLVKYPAHTRVVTEQKEGVCSLAYAVSQAGARGLLNSLGLKRMNNAFDLMLREWCEGTHEAHPNRCIGVLPQLFDHYRPVGPSEIDSDISTPNGGYRHEPFTQNIRWSVRLNMDKILNGDTDYIDQWPDSGAA</sequence>
<dbReference type="OrthoDB" id="47375at2759"/>
<dbReference type="RefSeq" id="XP_013278219.1">
    <property type="nucleotide sequence ID" value="XM_013422765.1"/>
</dbReference>
<reference evidence="5 6" key="1">
    <citation type="submission" date="2015-01" db="EMBL/GenBank/DDBJ databases">
        <title>The Genome Sequence of Fonsecaea pedrosoi CBS 271.37.</title>
        <authorList>
            <consortium name="The Broad Institute Genomics Platform"/>
            <person name="Cuomo C."/>
            <person name="de Hoog S."/>
            <person name="Gorbushina A."/>
            <person name="Stielow B."/>
            <person name="Teixiera M."/>
            <person name="Abouelleil A."/>
            <person name="Chapman S.B."/>
            <person name="Priest M."/>
            <person name="Young S.K."/>
            <person name="Wortman J."/>
            <person name="Nusbaum C."/>
            <person name="Birren B."/>
        </authorList>
    </citation>
    <scope>NUCLEOTIDE SEQUENCE [LARGE SCALE GENOMIC DNA]</scope>
    <source>
        <strain evidence="5 6">CBS 271.37</strain>
    </source>
</reference>
<dbReference type="CDD" id="cd06532">
    <property type="entry name" value="Glyco_transf_25"/>
    <property type="match status" value="1"/>
</dbReference>
<comment type="similarity">
    <text evidence="1">Belongs to the glycosyltransferase 25 family.</text>
</comment>
<dbReference type="AlphaFoldDB" id="A0A0D2D9X7"/>
<evidence type="ECO:0000313" key="5">
    <source>
        <dbReference type="EMBL" id="KIW74411.1"/>
    </source>
</evidence>
<keyword evidence="4" id="KW-0812">Transmembrane</keyword>
<proteinExistence type="inferred from homology"/>
<dbReference type="Proteomes" id="UP000053029">
    <property type="component" value="Unassembled WGS sequence"/>
</dbReference>
<keyword evidence="4" id="KW-1133">Transmembrane helix</keyword>
<evidence type="ECO:0000256" key="4">
    <source>
        <dbReference type="SAM" id="Phobius"/>
    </source>
</evidence>
<evidence type="ECO:0008006" key="7">
    <source>
        <dbReference type="Google" id="ProtNLM"/>
    </source>
</evidence>
<feature type="transmembrane region" description="Helical" evidence="4">
    <location>
        <begin position="20"/>
        <end position="38"/>
    </location>
</feature>
<dbReference type="GO" id="GO:0016740">
    <property type="term" value="F:transferase activity"/>
    <property type="evidence" value="ECO:0007669"/>
    <property type="project" value="UniProtKB-KW"/>
</dbReference>
<dbReference type="PANTHER" id="PTHR10730:SF53">
    <property type="entry name" value="GLYCOSYLTRANSFERASE 25 FAMILY MEMBER"/>
    <property type="match status" value="1"/>
</dbReference>
<dbReference type="HOGENOM" id="CLU_032992_1_0_1"/>
<keyword evidence="6" id="KW-1185">Reference proteome</keyword>
<evidence type="ECO:0000256" key="3">
    <source>
        <dbReference type="ARBA" id="ARBA00022679"/>
    </source>
</evidence>
<keyword evidence="2" id="KW-0328">Glycosyltransferase</keyword>
<keyword evidence="3" id="KW-0808">Transferase</keyword>
<organism evidence="5 6">
    <name type="scientific">Fonsecaea pedrosoi CBS 271.37</name>
    <dbReference type="NCBI Taxonomy" id="1442368"/>
    <lineage>
        <taxon>Eukaryota</taxon>
        <taxon>Fungi</taxon>
        <taxon>Dikarya</taxon>
        <taxon>Ascomycota</taxon>
        <taxon>Pezizomycotina</taxon>
        <taxon>Eurotiomycetes</taxon>
        <taxon>Chaetothyriomycetidae</taxon>
        <taxon>Chaetothyriales</taxon>
        <taxon>Herpotrichiellaceae</taxon>
        <taxon>Fonsecaea</taxon>
    </lineage>
</organism>
<gene>
    <name evidence="5" type="ORF">Z517_12351</name>
</gene>
<dbReference type="EMBL" id="KN846977">
    <property type="protein sequence ID" value="KIW74411.1"/>
    <property type="molecule type" value="Genomic_DNA"/>
</dbReference>
<keyword evidence="4" id="KW-0472">Membrane</keyword>
<evidence type="ECO:0000256" key="1">
    <source>
        <dbReference type="ARBA" id="ARBA00006721"/>
    </source>
</evidence>
<protein>
    <recommendedName>
        <fullName evidence="7">Glycosyltransferase family 25 protein</fullName>
    </recommendedName>
</protein>
<evidence type="ECO:0000256" key="2">
    <source>
        <dbReference type="ARBA" id="ARBA00022676"/>
    </source>
</evidence>
<dbReference type="GeneID" id="25311841"/>
<dbReference type="InterPro" id="IPR050757">
    <property type="entry name" value="Collagen_mod_GT25"/>
</dbReference>
<dbReference type="PANTHER" id="PTHR10730">
    <property type="entry name" value="PROCOLLAGEN-LYSINE,2-OXOGLUTARATE 5-DIOXYGENASE/GLYCOSYLTRANSFERASE 25 FAMILY MEMBER"/>
    <property type="match status" value="1"/>
</dbReference>
<dbReference type="InterPro" id="IPR002654">
    <property type="entry name" value="Glyco_trans_25"/>
</dbReference>
<accession>A0A0D2D9X7</accession>
<name>A0A0D2D9X7_9EURO</name>
<dbReference type="VEuPathDB" id="FungiDB:Z517_12351"/>
<evidence type="ECO:0000313" key="6">
    <source>
        <dbReference type="Proteomes" id="UP000053029"/>
    </source>
</evidence>